<comment type="caution">
    <text evidence="1">The sequence shown here is derived from an EMBL/GenBank/DDBJ whole genome shotgun (WGS) entry which is preliminary data.</text>
</comment>
<dbReference type="EMBL" id="QYZD01000016">
    <property type="protein sequence ID" value="RJG22503.1"/>
    <property type="molecule type" value="Genomic_DNA"/>
</dbReference>
<evidence type="ECO:0000313" key="1">
    <source>
        <dbReference type="EMBL" id="RJG22503.1"/>
    </source>
</evidence>
<protein>
    <submittedName>
        <fullName evidence="1">GNAT family N-acetyltransferase</fullName>
    </submittedName>
</protein>
<dbReference type="GO" id="GO:0016740">
    <property type="term" value="F:transferase activity"/>
    <property type="evidence" value="ECO:0007669"/>
    <property type="project" value="UniProtKB-KW"/>
</dbReference>
<accession>A0A3A3GH09</accession>
<dbReference type="Proteomes" id="UP000266177">
    <property type="component" value="Unassembled WGS sequence"/>
</dbReference>
<name>A0A3A3GH09_PANTH</name>
<reference evidence="1 2" key="1">
    <citation type="submission" date="2018-09" db="EMBL/GenBank/DDBJ databases">
        <title>Paenibacillus SK2017-BO5.</title>
        <authorList>
            <person name="Piskunova J.V."/>
            <person name="Dubiley S.A."/>
            <person name="Severinov K.V."/>
        </authorList>
    </citation>
    <scope>NUCLEOTIDE SEQUENCE [LARGE SCALE GENOMIC DNA]</scope>
    <source>
        <strain evidence="1 2">BO5</strain>
    </source>
</reference>
<dbReference type="OrthoDB" id="9798006at2"/>
<evidence type="ECO:0000313" key="2">
    <source>
        <dbReference type="Proteomes" id="UP000266177"/>
    </source>
</evidence>
<dbReference type="InterPro" id="IPR016181">
    <property type="entry name" value="Acyl_CoA_acyltransferase"/>
</dbReference>
<gene>
    <name evidence="1" type="ORF">DQX05_17670</name>
</gene>
<dbReference type="AlphaFoldDB" id="A0A3A3GH09"/>
<organism evidence="1 2">
    <name type="scientific">Paenibacillus thiaminolyticus</name>
    <name type="common">Bacillus thiaminolyticus</name>
    <dbReference type="NCBI Taxonomy" id="49283"/>
    <lineage>
        <taxon>Bacteria</taxon>
        <taxon>Bacillati</taxon>
        <taxon>Bacillota</taxon>
        <taxon>Bacilli</taxon>
        <taxon>Bacillales</taxon>
        <taxon>Paenibacillaceae</taxon>
        <taxon>Paenibacillus</taxon>
    </lineage>
</organism>
<keyword evidence="1" id="KW-0808">Transferase</keyword>
<dbReference type="SUPFAM" id="SSF55729">
    <property type="entry name" value="Acyl-CoA N-acyltransferases (Nat)"/>
    <property type="match status" value="1"/>
</dbReference>
<proteinExistence type="predicted"/>
<sequence length="120" mass="14069">MLNLTIRLAYDSDIPAILQIYNQGIEDRIATLETDLKDLGYMMNWYDNHQGRYKILLACHNGKTIGWASLNPYSQRCAYQGVADLSIYIDRENIRQDIYICEKAGFSYSKDYRLFQVKRN</sequence>
<dbReference type="Gene3D" id="3.40.630.30">
    <property type="match status" value="1"/>
</dbReference>